<feature type="transmembrane region" description="Helical" evidence="1">
    <location>
        <begin position="666"/>
        <end position="688"/>
    </location>
</feature>
<dbReference type="OMA" id="YITENKG"/>
<organism evidence="2">
    <name type="scientific">Guillardia theta (strain CCMP2712)</name>
    <name type="common">Cryptophyte</name>
    <dbReference type="NCBI Taxonomy" id="905079"/>
    <lineage>
        <taxon>Eukaryota</taxon>
        <taxon>Cryptophyceae</taxon>
        <taxon>Pyrenomonadales</taxon>
        <taxon>Geminigeraceae</taxon>
        <taxon>Guillardia</taxon>
    </lineage>
</organism>
<name>L1JED0_GUITC</name>
<dbReference type="STRING" id="905079.L1JED0"/>
<dbReference type="Pfam" id="PF09773">
    <property type="entry name" value="Meckelin"/>
    <property type="match status" value="1"/>
</dbReference>
<keyword evidence="1" id="KW-0472">Membrane</keyword>
<dbReference type="PANTHER" id="PTHR21274">
    <property type="entry name" value="MECKELIN"/>
    <property type="match status" value="1"/>
</dbReference>
<evidence type="ECO:0000313" key="3">
    <source>
        <dbReference type="EnsemblProtists" id="EKX46470"/>
    </source>
</evidence>
<reference evidence="3" key="3">
    <citation type="submission" date="2015-06" db="UniProtKB">
        <authorList>
            <consortium name="EnsemblProtists"/>
        </authorList>
    </citation>
    <scope>IDENTIFICATION</scope>
</reference>
<dbReference type="HOGENOM" id="CLU_010935_0_0_1"/>
<reference evidence="2 4" key="1">
    <citation type="journal article" date="2012" name="Nature">
        <title>Algal genomes reveal evolutionary mosaicism and the fate of nucleomorphs.</title>
        <authorList>
            <consortium name="DOE Joint Genome Institute"/>
            <person name="Curtis B.A."/>
            <person name="Tanifuji G."/>
            <person name="Burki F."/>
            <person name="Gruber A."/>
            <person name="Irimia M."/>
            <person name="Maruyama S."/>
            <person name="Arias M.C."/>
            <person name="Ball S.G."/>
            <person name="Gile G.H."/>
            <person name="Hirakawa Y."/>
            <person name="Hopkins J.F."/>
            <person name="Kuo A."/>
            <person name="Rensing S.A."/>
            <person name="Schmutz J."/>
            <person name="Symeonidi A."/>
            <person name="Elias M."/>
            <person name="Eveleigh R.J."/>
            <person name="Herman E.K."/>
            <person name="Klute M.J."/>
            <person name="Nakayama T."/>
            <person name="Obornik M."/>
            <person name="Reyes-Prieto A."/>
            <person name="Armbrust E.V."/>
            <person name="Aves S.J."/>
            <person name="Beiko R.G."/>
            <person name="Coutinho P."/>
            <person name="Dacks J.B."/>
            <person name="Durnford D.G."/>
            <person name="Fast N.M."/>
            <person name="Green B.R."/>
            <person name="Grisdale C.J."/>
            <person name="Hempel F."/>
            <person name="Henrissat B."/>
            <person name="Hoppner M.P."/>
            <person name="Ishida K."/>
            <person name="Kim E."/>
            <person name="Koreny L."/>
            <person name="Kroth P.G."/>
            <person name="Liu Y."/>
            <person name="Malik S.B."/>
            <person name="Maier U.G."/>
            <person name="McRose D."/>
            <person name="Mock T."/>
            <person name="Neilson J.A."/>
            <person name="Onodera N.T."/>
            <person name="Poole A.M."/>
            <person name="Pritham E.J."/>
            <person name="Richards T.A."/>
            <person name="Rocap G."/>
            <person name="Roy S.W."/>
            <person name="Sarai C."/>
            <person name="Schaack S."/>
            <person name="Shirato S."/>
            <person name="Slamovits C.H."/>
            <person name="Spencer D.F."/>
            <person name="Suzuki S."/>
            <person name="Worden A.Z."/>
            <person name="Zauner S."/>
            <person name="Barry K."/>
            <person name="Bell C."/>
            <person name="Bharti A.K."/>
            <person name="Crow J.A."/>
            <person name="Grimwood J."/>
            <person name="Kramer R."/>
            <person name="Lindquist E."/>
            <person name="Lucas S."/>
            <person name="Salamov A."/>
            <person name="McFadden G.I."/>
            <person name="Lane C.E."/>
            <person name="Keeling P.J."/>
            <person name="Gray M.W."/>
            <person name="Grigoriev I.V."/>
            <person name="Archibald J.M."/>
        </authorList>
    </citation>
    <scope>NUCLEOTIDE SEQUENCE</scope>
    <source>
        <strain evidence="2 4">CCMP2712</strain>
    </source>
</reference>
<dbReference type="PANTHER" id="PTHR21274:SF0">
    <property type="entry name" value="MECKELIN"/>
    <property type="match status" value="1"/>
</dbReference>
<dbReference type="eggNOG" id="KOG4611">
    <property type="taxonomic scope" value="Eukaryota"/>
</dbReference>
<feature type="transmembrane region" description="Helical" evidence="1">
    <location>
        <begin position="782"/>
        <end position="805"/>
    </location>
</feature>
<evidence type="ECO:0008006" key="5">
    <source>
        <dbReference type="Google" id="ProtNLM"/>
    </source>
</evidence>
<gene>
    <name evidence="2" type="ORF">GUITHDRAFT_162956</name>
</gene>
<feature type="transmembrane region" description="Helical" evidence="1">
    <location>
        <begin position="585"/>
        <end position="606"/>
    </location>
</feature>
<dbReference type="GO" id="GO:0036038">
    <property type="term" value="C:MKS complex"/>
    <property type="evidence" value="ECO:0007669"/>
    <property type="project" value="InterPro"/>
</dbReference>
<feature type="transmembrane region" description="Helical" evidence="1">
    <location>
        <begin position="1015"/>
        <end position="1035"/>
    </location>
</feature>
<dbReference type="GeneID" id="17303150"/>
<feature type="transmembrane region" description="Helical" evidence="1">
    <location>
        <begin position="1041"/>
        <end position="1059"/>
    </location>
</feature>
<protein>
    <recommendedName>
        <fullName evidence="5">Meckelin</fullName>
    </recommendedName>
</protein>
<keyword evidence="1" id="KW-0812">Transmembrane</keyword>
<accession>L1JED0</accession>
<evidence type="ECO:0000313" key="2">
    <source>
        <dbReference type="EMBL" id="EKX46470.1"/>
    </source>
</evidence>
<dbReference type="SUPFAM" id="SSF57184">
    <property type="entry name" value="Growth factor receptor domain"/>
    <property type="match status" value="1"/>
</dbReference>
<keyword evidence="1" id="KW-1133">Transmembrane helix</keyword>
<dbReference type="EnsemblProtists" id="EKX46470">
    <property type="protein sequence ID" value="EKX46470"/>
    <property type="gene ID" value="GUITHDRAFT_162956"/>
</dbReference>
<dbReference type="GO" id="GO:0060271">
    <property type="term" value="P:cilium assembly"/>
    <property type="evidence" value="ECO:0007669"/>
    <property type="project" value="InterPro"/>
</dbReference>
<dbReference type="OrthoDB" id="419138at2759"/>
<sequence>MSWVQQCVVGGIERITTDLSTQALLKVAPSSCSSNSKTSFFSVPLLSCETCEGAKIASSDGYGCVCPPNYRSDPTSTSLCLDCAASGLVLSQDGNTCGRCSASVTVNVSSVLAASCYNSTRPTSAGGKCTCPTGYIITDYNSSGLVSETGKSCLLCPLNTYVASSNPYVCVQCPDVHMYRDSNSGSCTCKAGYVRDSNVIAGTIAQDIPFVGLNVCLQSSQVSQVKYTPSQYGQQTFNDVIDVDGSITTSMSVAKSQPFLKYFLQAAVQCQNNQKWEACQTLANLCTLQLFDTTAPSCATFQTYVSASTISKVHGFNGWQAYYPWLFYEDTSRTVLLDTAINRQVALSGPLSFLNITLSVYALNGTFLGFQDLTSQLLLCKGDERIALEFTRIGNNDYKDCTIDLLNVINTYGEPVFYEAWVDDAYDKLGNLRTDGIHLFPIPIVITNYQEGSTKPNQAVLSGTSVWDLLDTVVLHRRFFLWDNLSGKKIPDTTTTQSSAGSTSNMVVVRWAKQIQLRVRLQQDNPSTTVDEAMRIYPPVLVIQYQQQVTSTIPQGYISKTSAGQSLRYPKVSFSSTYSKDLSSYWRTMMILFIVYNIVMVIYLGLKFSIRNQSTSVTLSGMASDVVGVVGDFYFWWLVVMTAYWFCFYKLQAVVKEMLPTDNPPLEYLSIVIAAVVCKVLQIGLLIYEQCNVDIFFIDWEKERTSDRTSSTNPGEAAELPNVSVWRTIFMANEWCEMQECRHTSIEFTLMFVLFFMAGLNLQNLDSPQPDVQNLSTTQPNIALRFFVYFIWYAIVVIFQVDLHLYECASESGRLTIATLQLVVVKLMYHFLQDPLDTFADLCQLSNISTFILDEYLHGYYIHGRSVHAHTDVNMLKMQTNFEEENQGKAPSRGLTNKSQEELRGNSDQVFEMYITDKLRENYQQKRSSFFPTGGVAARGGRTADQRNRVVTMCKAHHQINEYLQVNFVGDIEAPDSKCEILEPSLAHKIFGFPPRTVREHTVLLRDNNNNFSRVLLYGIEWQLLIFDFLVLITWDLIFQNVYFAALFTYGTSMVVVKLRSHFGSKNVAIKTLVDERFLI</sequence>
<feature type="transmembrane region" description="Helical" evidence="1">
    <location>
        <begin position="626"/>
        <end position="646"/>
    </location>
</feature>
<dbReference type="AlphaFoldDB" id="L1JED0"/>
<dbReference type="InterPro" id="IPR009030">
    <property type="entry name" value="Growth_fac_rcpt_cys_sf"/>
</dbReference>
<proteinExistence type="predicted"/>
<dbReference type="RefSeq" id="XP_005833450.1">
    <property type="nucleotide sequence ID" value="XM_005833393.1"/>
</dbReference>
<evidence type="ECO:0000256" key="1">
    <source>
        <dbReference type="SAM" id="Phobius"/>
    </source>
</evidence>
<dbReference type="Proteomes" id="UP000011087">
    <property type="component" value="Unassembled WGS sequence"/>
</dbReference>
<keyword evidence="4" id="KW-1185">Reference proteome</keyword>
<dbReference type="Gene3D" id="2.10.50.10">
    <property type="entry name" value="Tumor Necrosis Factor Receptor, subunit A, domain 2"/>
    <property type="match status" value="1"/>
</dbReference>
<dbReference type="InterPro" id="IPR019170">
    <property type="entry name" value="Meckelin"/>
</dbReference>
<evidence type="ECO:0000313" key="4">
    <source>
        <dbReference type="Proteomes" id="UP000011087"/>
    </source>
</evidence>
<dbReference type="KEGG" id="gtt:GUITHDRAFT_162956"/>
<dbReference type="EMBL" id="JH992994">
    <property type="protein sequence ID" value="EKX46470.1"/>
    <property type="molecule type" value="Genomic_DNA"/>
</dbReference>
<feature type="transmembrane region" description="Helical" evidence="1">
    <location>
        <begin position="745"/>
        <end position="762"/>
    </location>
</feature>
<dbReference type="PaxDb" id="55529-EKX46470"/>
<reference evidence="4" key="2">
    <citation type="submission" date="2012-11" db="EMBL/GenBank/DDBJ databases">
        <authorList>
            <person name="Kuo A."/>
            <person name="Curtis B.A."/>
            <person name="Tanifuji G."/>
            <person name="Burki F."/>
            <person name="Gruber A."/>
            <person name="Irimia M."/>
            <person name="Maruyama S."/>
            <person name="Arias M.C."/>
            <person name="Ball S.G."/>
            <person name="Gile G.H."/>
            <person name="Hirakawa Y."/>
            <person name="Hopkins J.F."/>
            <person name="Rensing S.A."/>
            <person name="Schmutz J."/>
            <person name="Symeonidi A."/>
            <person name="Elias M."/>
            <person name="Eveleigh R.J."/>
            <person name="Herman E.K."/>
            <person name="Klute M.J."/>
            <person name="Nakayama T."/>
            <person name="Obornik M."/>
            <person name="Reyes-Prieto A."/>
            <person name="Armbrust E.V."/>
            <person name="Aves S.J."/>
            <person name="Beiko R.G."/>
            <person name="Coutinho P."/>
            <person name="Dacks J.B."/>
            <person name="Durnford D.G."/>
            <person name="Fast N.M."/>
            <person name="Green B.R."/>
            <person name="Grisdale C."/>
            <person name="Hempe F."/>
            <person name="Henrissat B."/>
            <person name="Hoppner M.P."/>
            <person name="Ishida K.-I."/>
            <person name="Kim E."/>
            <person name="Koreny L."/>
            <person name="Kroth P.G."/>
            <person name="Liu Y."/>
            <person name="Malik S.-B."/>
            <person name="Maier U.G."/>
            <person name="McRose D."/>
            <person name="Mock T."/>
            <person name="Neilson J.A."/>
            <person name="Onodera N.T."/>
            <person name="Poole A.M."/>
            <person name="Pritham E.J."/>
            <person name="Richards T.A."/>
            <person name="Rocap G."/>
            <person name="Roy S.W."/>
            <person name="Sarai C."/>
            <person name="Schaack S."/>
            <person name="Shirato S."/>
            <person name="Slamovits C.H."/>
            <person name="Spencer D.F."/>
            <person name="Suzuki S."/>
            <person name="Worden A.Z."/>
            <person name="Zauner S."/>
            <person name="Barry K."/>
            <person name="Bell C."/>
            <person name="Bharti A.K."/>
            <person name="Crow J.A."/>
            <person name="Grimwood J."/>
            <person name="Kramer R."/>
            <person name="Lindquist E."/>
            <person name="Lucas S."/>
            <person name="Salamov A."/>
            <person name="McFadden G.I."/>
            <person name="Lane C.E."/>
            <person name="Keeling P.J."/>
            <person name="Gray M.W."/>
            <person name="Grigoriev I.V."/>
            <person name="Archibald J.M."/>
        </authorList>
    </citation>
    <scope>NUCLEOTIDE SEQUENCE</scope>
    <source>
        <strain evidence="4">CCMP2712</strain>
    </source>
</reference>